<evidence type="ECO:0000313" key="3">
    <source>
        <dbReference type="EMBL" id="KAL1531522.1"/>
    </source>
</evidence>
<dbReference type="AlphaFoldDB" id="A0ABD1FI49"/>
<protein>
    <submittedName>
        <fullName evidence="3">Protein RESTRICTED TEV MOVEMENT 2</fullName>
    </submittedName>
</protein>
<sequence>MAMRPRGGGGASSRRATRPGVVRPVYEDFKPESEWQRDDESLILSIHLPGFMKEQIKVTIEDRNTIRKHKKETKGLTELNEERQLLVNMGTAMLVIVALTAYVTYSFVSAKDKK</sequence>
<dbReference type="InterPro" id="IPR008978">
    <property type="entry name" value="HSP20-like_chaperone"/>
</dbReference>
<dbReference type="Gene3D" id="2.60.40.790">
    <property type="match status" value="1"/>
</dbReference>
<dbReference type="SUPFAM" id="SSF49764">
    <property type="entry name" value="HSP20-like chaperones"/>
    <property type="match status" value="1"/>
</dbReference>
<evidence type="ECO:0000256" key="2">
    <source>
        <dbReference type="SAM" id="Phobius"/>
    </source>
</evidence>
<feature type="region of interest" description="Disordered" evidence="1">
    <location>
        <begin position="1"/>
        <end position="22"/>
    </location>
</feature>
<evidence type="ECO:0000256" key="1">
    <source>
        <dbReference type="SAM" id="MobiDB-lite"/>
    </source>
</evidence>
<dbReference type="EMBL" id="JBEAFC010000014">
    <property type="protein sequence ID" value="KAL1531522.1"/>
    <property type="molecule type" value="Genomic_DNA"/>
</dbReference>
<feature type="compositionally biased region" description="Gly residues" evidence="1">
    <location>
        <begin position="1"/>
        <end position="11"/>
    </location>
</feature>
<comment type="caution">
    <text evidence="3">The sequence shown here is derived from an EMBL/GenBank/DDBJ whole genome shotgun (WGS) entry which is preliminary data.</text>
</comment>
<dbReference type="CDD" id="cd06464">
    <property type="entry name" value="ACD_sHsps-like"/>
    <property type="match status" value="1"/>
</dbReference>
<keyword evidence="2" id="KW-0812">Transmembrane</keyword>
<keyword evidence="2" id="KW-1133">Transmembrane helix</keyword>
<reference evidence="3 4" key="1">
    <citation type="submission" date="2024-06" db="EMBL/GenBank/DDBJ databases">
        <title>A chromosome level genome sequence of Diviner's sage (Salvia divinorum).</title>
        <authorList>
            <person name="Ford S.A."/>
            <person name="Ro D.-K."/>
            <person name="Ness R.W."/>
            <person name="Phillips M.A."/>
        </authorList>
    </citation>
    <scope>NUCLEOTIDE SEQUENCE [LARGE SCALE GENOMIC DNA]</scope>
    <source>
        <strain evidence="3">SAF-2024a</strain>
        <tissue evidence="3">Leaf</tissue>
    </source>
</reference>
<name>A0ABD1FI49_SALDI</name>
<keyword evidence="4" id="KW-1185">Reference proteome</keyword>
<keyword evidence="2" id="KW-0472">Membrane</keyword>
<accession>A0ABD1FI49</accession>
<evidence type="ECO:0000313" key="4">
    <source>
        <dbReference type="Proteomes" id="UP001567538"/>
    </source>
</evidence>
<dbReference type="Proteomes" id="UP001567538">
    <property type="component" value="Unassembled WGS sequence"/>
</dbReference>
<gene>
    <name evidence="3" type="ORF">AAHA92_31652</name>
</gene>
<proteinExistence type="predicted"/>
<organism evidence="3 4">
    <name type="scientific">Salvia divinorum</name>
    <name type="common">Maria pastora</name>
    <name type="synonym">Diviner's sage</name>
    <dbReference type="NCBI Taxonomy" id="28513"/>
    <lineage>
        <taxon>Eukaryota</taxon>
        <taxon>Viridiplantae</taxon>
        <taxon>Streptophyta</taxon>
        <taxon>Embryophyta</taxon>
        <taxon>Tracheophyta</taxon>
        <taxon>Spermatophyta</taxon>
        <taxon>Magnoliopsida</taxon>
        <taxon>eudicotyledons</taxon>
        <taxon>Gunneridae</taxon>
        <taxon>Pentapetalae</taxon>
        <taxon>asterids</taxon>
        <taxon>lamiids</taxon>
        <taxon>Lamiales</taxon>
        <taxon>Lamiaceae</taxon>
        <taxon>Nepetoideae</taxon>
        <taxon>Mentheae</taxon>
        <taxon>Salviinae</taxon>
        <taxon>Salvia</taxon>
        <taxon>Salvia subgen. Calosphace</taxon>
    </lineage>
</organism>
<feature type="transmembrane region" description="Helical" evidence="2">
    <location>
        <begin position="85"/>
        <end position="108"/>
    </location>
</feature>